<keyword evidence="3" id="KW-0804">Transcription</keyword>
<comment type="caution">
    <text evidence="5">The sequence shown here is derived from an EMBL/GenBank/DDBJ whole genome shotgun (WGS) entry which is preliminary data.</text>
</comment>
<evidence type="ECO:0000313" key="8">
    <source>
        <dbReference type="Proteomes" id="UP000286561"/>
    </source>
</evidence>
<dbReference type="SMART" id="SM00342">
    <property type="entry name" value="HTH_ARAC"/>
    <property type="match status" value="1"/>
</dbReference>
<protein>
    <submittedName>
        <fullName evidence="5">AraC family transcriptional regulator</fullName>
    </submittedName>
</protein>
<dbReference type="PANTHER" id="PTHR43280">
    <property type="entry name" value="ARAC-FAMILY TRANSCRIPTIONAL REGULATOR"/>
    <property type="match status" value="1"/>
</dbReference>
<dbReference type="PANTHER" id="PTHR43280:SF28">
    <property type="entry name" value="HTH-TYPE TRANSCRIPTIONAL ACTIVATOR RHAS"/>
    <property type="match status" value="1"/>
</dbReference>
<evidence type="ECO:0000259" key="4">
    <source>
        <dbReference type="PROSITE" id="PS01124"/>
    </source>
</evidence>
<proteinExistence type="predicted"/>
<dbReference type="Proteomes" id="UP000262524">
    <property type="component" value="Unassembled WGS sequence"/>
</dbReference>
<dbReference type="PROSITE" id="PS01124">
    <property type="entry name" value="HTH_ARAC_FAMILY_2"/>
    <property type="match status" value="1"/>
</dbReference>
<accession>A0A374MN62</accession>
<dbReference type="GO" id="GO:0043565">
    <property type="term" value="F:sequence-specific DNA binding"/>
    <property type="evidence" value="ECO:0007669"/>
    <property type="project" value="InterPro"/>
</dbReference>
<gene>
    <name evidence="6" type="ORF">DW972_02100</name>
    <name evidence="5" type="ORF">DXD91_16555</name>
</gene>
<evidence type="ECO:0000313" key="6">
    <source>
        <dbReference type="EMBL" id="RGZ86154.1"/>
    </source>
</evidence>
<evidence type="ECO:0000256" key="1">
    <source>
        <dbReference type="ARBA" id="ARBA00023015"/>
    </source>
</evidence>
<evidence type="ECO:0000313" key="7">
    <source>
        <dbReference type="Proteomes" id="UP000262524"/>
    </source>
</evidence>
<evidence type="ECO:0000256" key="2">
    <source>
        <dbReference type="ARBA" id="ARBA00023125"/>
    </source>
</evidence>
<dbReference type="RefSeq" id="WP_117983870.1">
    <property type="nucleotide sequence ID" value="NZ_CATXFZ010000004.1"/>
</dbReference>
<feature type="domain" description="HTH araC/xylS-type" evidence="4">
    <location>
        <begin position="161"/>
        <end position="261"/>
    </location>
</feature>
<keyword evidence="2" id="KW-0238">DNA-binding</keyword>
<evidence type="ECO:0000313" key="5">
    <source>
        <dbReference type="EMBL" id="RGI72912.1"/>
    </source>
</evidence>
<dbReference type="GO" id="GO:0003700">
    <property type="term" value="F:DNA-binding transcription factor activity"/>
    <property type="evidence" value="ECO:0007669"/>
    <property type="project" value="InterPro"/>
</dbReference>
<evidence type="ECO:0000256" key="3">
    <source>
        <dbReference type="ARBA" id="ARBA00023163"/>
    </source>
</evidence>
<reference evidence="7 8" key="1">
    <citation type="submission" date="2018-08" db="EMBL/GenBank/DDBJ databases">
        <title>A genome reference for cultivated species of the human gut microbiota.</title>
        <authorList>
            <person name="Zou Y."/>
            <person name="Xue W."/>
            <person name="Luo G."/>
        </authorList>
    </citation>
    <scope>NUCLEOTIDE SEQUENCE [LARGE SCALE GENOMIC DNA]</scope>
    <source>
        <strain evidence="6 8">AM48-23BH</strain>
        <strain evidence="5 7">TM10-1AC</strain>
    </source>
</reference>
<dbReference type="Proteomes" id="UP000286561">
    <property type="component" value="Unassembled WGS sequence"/>
</dbReference>
<dbReference type="SUPFAM" id="SSF46689">
    <property type="entry name" value="Homeodomain-like"/>
    <property type="match status" value="1"/>
</dbReference>
<dbReference type="Pfam" id="PF12833">
    <property type="entry name" value="HTH_18"/>
    <property type="match status" value="1"/>
</dbReference>
<dbReference type="Gene3D" id="1.10.10.60">
    <property type="entry name" value="Homeodomain-like"/>
    <property type="match status" value="1"/>
</dbReference>
<keyword evidence="1" id="KW-0805">Transcription regulation</keyword>
<dbReference type="EMBL" id="QSEP01000004">
    <property type="protein sequence ID" value="RGZ86154.1"/>
    <property type="molecule type" value="Genomic_DNA"/>
</dbReference>
<sequence>MSDKVFKESGAIQVLSIQMSKQGVNEFTLANNEILLAVFCQGRGDVTFSEKKIFAVEKEYVMICGGIGRNEISVCTEDLPESQVILVVLTGICMPEKMKRGCLRNQSSKIVSMLIREIGEKQFGYVSNCESLINMLLILLHRECNQAEERLTDLERRKYCEKVNSYVQKHYLDNPSMEFLANKFGYSGNAQMLRRDFLRFYGVTPVAISKVKKLEEAKRLLVTTTYSMNEIAVILKYKSNTHFGADFKRSTGMTPVEYRKNIRAEREKQIQAENHQMNLEEYLAKTC</sequence>
<dbReference type="InterPro" id="IPR009057">
    <property type="entry name" value="Homeodomain-like_sf"/>
</dbReference>
<organism evidence="5 7">
    <name type="scientific">Anaerobutyricum hallii</name>
    <dbReference type="NCBI Taxonomy" id="39488"/>
    <lineage>
        <taxon>Bacteria</taxon>
        <taxon>Bacillati</taxon>
        <taxon>Bacillota</taxon>
        <taxon>Clostridia</taxon>
        <taxon>Lachnospirales</taxon>
        <taxon>Lachnospiraceae</taxon>
        <taxon>Anaerobutyricum</taxon>
    </lineage>
</organism>
<name>A0A374MN62_9FIRM</name>
<dbReference type="EMBL" id="QSOE01000257">
    <property type="protein sequence ID" value="RGI72912.1"/>
    <property type="molecule type" value="Genomic_DNA"/>
</dbReference>
<dbReference type="InterPro" id="IPR018060">
    <property type="entry name" value="HTH_AraC"/>
</dbReference>
<dbReference type="AlphaFoldDB" id="A0A374MN62"/>